<dbReference type="EMBL" id="BJTZ01000114">
    <property type="protein sequence ID" value="GEK16230.1"/>
    <property type="molecule type" value="Genomic_DNA"/>
</dbReference>
<evidence type="ECO:0000313" key="2">
    <source>
        <dbReference type="EMBL" id="GEK16230.1"/>
    </source>
</evidence>
<accession>A0A510USP9</accession>
<comment type="caution">
    <text evidence="2">The sequence shown here is derived from an EMBL/GenBank/DDBJ whole genome shotgun (WGS) entry which is preliminary data.</text>
</comment>
<organism evidence="2 3">
    <name type="scientific">Aliivibrio fischeri</name>
    <name type="common">Vibrio fischeri</name>
    <dbReference type="NCBI Taxonomy" id="668"/>
    <lineage>
        <taxon>Bacteria</taxon>
        <taxon>Pseudomonadati</taxon>
        <taxon>Pseudomonadota</taxon>
        <taxon>Gammaproteobacteria</taxon>
        <taxon>Vibrionales</taxon>
        <taxon>Vibrionaceae</taxon>
        <taxon>Aliivibrio</taxon>
    </lineage>
</organism>
<dbReference type="RefSeq" id="WP_272869383.1">
    <property type="nucleotide sequence ID" value="NZ_BJTZ01000114.1"/>
</dbReference>
<protein>
    <submittedName>
        <fullName evidence="2">Uncharacterized protein</fullName>
    </submittedName>
</protein>
<evidence type="ECO:0000313" key="3">
    <source>
        <dbReference type="Proteomes" id="UP000321787"/>
    </source>
</evidence>
<dbReference type="AlphaFoldDB" id="A0A510USP9"/>
<sequence>MTFIELFSVGIGGVTLLVISFNCGFWFGSITERSKLFMLK</sequence>
<feature type="transmembrane region" description="Helical" evidence="1">
    <location>
        <begin position="6"/>
        <end position="28"/>
    </location>
</feature>
<dbReference type="Proteomes" id="UP000321787">
    <property type="component" value="Unassembled WGS sequence"/>
</dbReference>
<reference evidence="2 3" key="1">
    <citation type="submission" date="2019-07" db="EMBL/GenBank/DDBJ databases">
        <title>Whole genome shotgun sequence of Aliivibrio fischeri NBRC 101058.</title>
        <authorList>
            <person name="Hosoyama A."/>
            <person name="Uohara A."/>
            <person name="Ohji S."/>
            <person name="Ichikawa N."/>
        </authorList>
    </citation>
    <scope>NUCLEOTIDE SEQUENCE [LARGE SCALE GENOMIC DNA]</scope>
    <source>
        <strain evidence="2 3">NBRC 101058</strain>
    </source>
</reference>
<name>A0A510USP9_ALIFS</name>
<evidence type="ECO:0000256" key="1">
    <source>
        <dbReference type="SAM" id="Phobius"/>
    </source>
</evidence>
<gene>
    <name evidence="2" type="ORF">AFI02nite_42660</name>
</gene>
<proteinExistence type="predicted"/>
<keyword evidence="1" id="KW-1133">Transmembrane helix</keyword>
<keyword evidence="1" id="KW-0472">Membrane</keyword>
<keyword evidence="1" id="KW-0812">Transmembrane</keyword>